<name>A0ABR9DHU1_9GAMM</name>
<feature type="signal peptide" evidence="2">
    <location>
        <begin position="1"/>
        <end position="29"/>
    </location>
</feature>
<gene>
    <name evidence="3" type="primary">pepA</name>
    <name evidence="3" type="ORF">EBB_13175</name>
</gene>
<organism evidence="3 4">
    <name type="scientific">Methylomonas fluvii</name>
    <dbReference type="NCBI Taxonomy" id="1854564"/>
    <lineage>
        <taxon>Bacteria</taxon>
        <taxon>Pseudomonadati</taxon>
        <taxon>Pseudomonadota</taxon>
        <taxon>Gammaproteobacteria</taxon>
        <taxon>Methylococcales</taxon>
        <taxon>Methylococcaceae</taxon>
        <taxon>Methylomonas</taxon>
    </lineage>
</organism>
<reference evidence="3 4" key="1">
    <citation type="submission" date="2020-09" db="EMBL/GenBank/DDBJ databases">
        <title>Methylomonas albis sp. nov. and Methylomonas fluvii sp. nov.: Two cold-adapted methanotrophs from the River Elbe and an amended description of Methylovulum psychrotolerans strain Eb1.</title>
        <authorList>
            <person name="Bussmann I.K."/>
            <person name="Klings K.-W."/>
            <person name="Warnstedt J."/>
            <person name="Hoppert M."/>
            <person name="Saborowski A."/>
            <person name="Horn F."/>
            <person name="Liebner S."/>
        </authorList>
    </citation>
    <scope>NUCLEOTIDE SEQUENCE [LARGE SCALE GENOMIC DNA]</scope>
    <source>
        <strain evidence="3 4">EbB</strain>
    </source>
</reference>
<comment type="caution">
    <text evidence="3">The sequence shown here is derived from an EMBL/GenBank/DDBJ whole genome shotgun (WGS) entry which is preliminary data.</text>
</comment>
<evidence type="ECO:0000256" key="2">
    <source>
        <dbReference type="SAM" id="SignalP"/>
    </source>
</evidence>
<protein>
    <submittedName>
        <fullName evidence="3">Flocculation-associated PEP-CTERM protein PepA</fullName>
    </submittedName>
</protein>
<keyword evidence="1" id="KW-0812">Transmembrane</keyword>
<evidence type="ECO:0000256" key="1">
    <source>
        <dbReference type="SAM" id="Phobius"/>
    </source>
</evidence>
<sequence length="274" mass="28463">MSGKTLMKHLKRNAILTAGLVIAAPAAMASTQWIGTADYKLAPGATGDEGPAIGQFDSYDFAPGAAMIKFTPDSATSGTVEGWYQSYVRSHDLGFVGVSNGSLGSTYELTAVAHFFGNYSNSIDGNTQSVDNMTGDVALYFDTTPDHSFISDTGFSDVNSQRILWGSINSGNGSLFKGTGGQELTLNFAGAASGSDQAVYSPNTIGGADAFFSITTKGLQSVNFNSVQGHADGQKFVSDGYMQLTAVPVPAAVWLFGTGLLGLISTGKRKKVAG</sequence>
<dbReference type="EMBL" id="JACXST010000002">
    <property type="protein sequence ID" value="MBD9361462.1"/>
    <property type="molecule type" value="Genomic_DNA"/>
</dbReference>
<proteinExistence type="predicted"/>
<keyword evidence="2" id="KW-0732">Signal</keyword>
<keyword evidence="1" id="KW-0472">Membrane</keyword>
<dbReference type="Proteomes" id="UP000641152">
    <property type="component" value="Unassembled WGS sequence"/>
</dbReference>
<keyword evidence="4" id="KW-1185">Reference proteome</keyword>
<keyword evidence="1" id="KW-1133">Transmembrane helix</keyword>
<feature type="chain" id="PRO_5045994444" evidence="2">
    <location>
        <begin position="30"/>
        <end position="274"/>
    </location>
</feature>
<dbReference type="RefSeq" id="WP_192394278.1">
    <property type="nucleotide sequence ID" value="NZ_CAJHIU010000002.1"/>
</dbReference>
<evidence type="ECO:0000313" key="3">
    <source>
        <dbReference type="EMBL" id="MBD9361462.1"/>
    </source>
</evidence>
<feature type="transmembrane region" description="Helical" evidence="1">
    <location>
        <begin position="241"/>
        <end position="264"/>
    </location>
</feature>
<accession>A0ABR9DHU1</accession>
<dbReference type="NCBIfam" id="NF033554">
    <property type="entry name" value="floc_PepA"/>
    <property type="match status" value="1"/>
</dbReference>
<evidence type="ECO:0000313" key="4">
    <source>
        <dbReference type="Proteomes" id="UP000641152"/>
    </source>
</evidence>